<evidence type="ECO:0000256" key="2">
    <source>
        <dbReference type="ARBA" id="ARBA00007376"/>
    </source>
</evidence>
<evidence type="ECO:0000256" key="12">
    <source>
        <dbReference type="RuleBase" id="RU004424"/>
    </source>
</evidence>
<evidence type="ECO:0000256" key="7">
    <source>
        <dbReference type="ARBA" id="ARBA00023040"/>
    </source>
</evidence>
<keyword evidence="8 12" id="KW-0472">Membrane</keyword>
<dbReference type="OrthoDB" id="8876749at2759"/>
<dbReference type="PROSITE" id="PS50262">
    <property type="entry name" value="G_PROTEIN_RECEP_F1_2"/>
    <property type="match status" value="1"/>
</dbReference>
<evidence type="ECO:0000256" key="10">
    <source>
        <dbReference type="ARBA" id="ARBA00023224"/>
    </source>
</evidence>
<keyword evidence="10 12" id="KW-0807">Transducer</keyword>
<feature type="transmembrane region" description="Helical" evidence="13">
    <location>
        <begin position="235"/>
        <end position="256"/>
    </location>
</feature>
<keyword evidence="5 12" id="KW-0812">Transmembrane</keyword>
<feature type="transmembrane region" description="Helical" evidence="13">
    <location>
        <begin position="85"/>
        <end position="109"/>
    </location>
</feature>
<dbReference type="GeneID" id="114513835"/>
<keyword evidence="9 12" id="KW-0675">Receptor</keyword>
<keyword evidence="3 12" id="KW-0919">Taste</keyword>
<feature type="transmembrane region" description="Helical" evidence="13">
    <location>
        <begin position="186"/>
        <end position="206"/>
    </location>
</feature>
<evidence type="ECO:0000256" key="13">
    <source>
        <dbReference type="SAM" id="Phobius"/>
    </source>
</evidence>
<reference evidence="16" key="1">
    <citation type="submission" date="2025-08" db="UniProtKB">
        <authorList>
            <consortium name="RefSeq"/>
        </authorList>
    </citation>
    <scope>IDENTIFICATION</scope>
    <source>
        <tissue evidence="16">Muscle</tissue>
    </source>
</reference>
<dbReference type="PANTHER" id="PTHR11394:SF78">
    <property type="entry name" value="TASTE RECEPTOR TYPE 2"/>
    <property type="match status" value="1"/>
</dbReference>
<evidence type="ECO:0000313" key="15">
    <source>
        <dbReference type="Proteomes" id="UP000504628"/>
    </source>
</evidence>
<evidence type="ECO:0000256" key="11">
    <source>
        <dbReference type="RuleBase" id="RU004423"/>
    </source>
</evidence>
<dbReference type="KEGG" id="pdic:114513835"/>
<protein>
    <recommendedName>
        <fullName evidence="12">Taste receptor type 2</fullName>
    </recommendedName>
</protein>
<dbReference type="Proteomes" id="UP000504628">
    <property type="component" value="Chromosome 2"/>
</dbReference>
<dbReference type="CDD" id="cd15024">
    <property type="entry name" value="7tm_TAS2R42"/>
    <property type="match status" value="1"/>
</dbReference>
<dbReference type="Gene3D" id="1.20.1070.10">
    <property type="entry name" value="Rhodopsin 7-helix transmembrane proteins"/>
    <property type="match status" value="1"/>
</dbReference>
<keyword evidence="4 12" id="KW-0716">Sensory transduction</keyword>
<dbReference type="GO" id="GO:0004930">
    <property type="term" value="F:G protein-coupled receptor activity"/>
    <property type="evidence" value="ECO:0007669"/>
    <property type="project" value="UniProtKB-KW"/>
</dbReference>
<keyword evidence="6 13" id="KW-1133">Transmembrane helix</keyword>
<dbReference type="Pfam" id="PF05296">
    <property type="entry name" value="TAS2R"/>
    <property type="match status" value="1"/>
</dbReference>
<dbReference type="SUPFAM" id="SSF81321">
    <property type="entry name" value="Family A G protein-coupled receptor-like"/>
    <property type="match status" value="1"/>
</dbReference>
<keyword evidence="15" id="KW-1185">Reference proteome</keyword>
<feature type="transmembrane region" description="Helical" evidence="13">
    <location>
        <begin position="42"/>
        <end position="73"/>
    </location>
</feature>
<evidence type="ECO:0000313" key="16">
    <source>
        <dbReference type="RefSeq" id="XP_028389006.1"/>
    </source>
</evidence>
<accession>A0A6J2NAS1</accession>
<keyword evidence="7 12" id="KW-0297">G-protein coupled receptor</keyword>
<evidence type="ECO:0000256" key="6">
    <source>
        <dbReference type="ARBA" id="ARBA00022989"/>
    </source>
</evidence>
<dbReference type="InParanoid" id="A0A6J2NAS1"/>
<evidence type="ECO:0000256" key="3">
    <source>
        <dbReference type="ARBA" id="ARBA00022480"/>
    </source>
</evidence>
<evidence type="ECO:0000259" key="14">
    <source>
        <dbReference type="PROSITE" id="PS50262"/>
    </source>
</evidence>
<gene>
    <name evidence="16" type="primary">LOC114513835</name>
</gene>
<sequence>MPSGTENILLIVVLGELITGMLGNGFIVLVNCIDCMKGQKLSLVDCILASLALSRIAALWITVFDSFIMALWPHLYAIEKLANCIVIFWTLSNHLAAWFATSLSIFYFFRVANFSHPCFAWLRWRISKVLLVLPLASLFSLFFNYESIDLFHRFWISISTRHEKNSTWSSDVIKTLYVKNMIVSHFIYLIPFLLSLTSLLLLFLSLRRHTRNVQMSSRDFSTEAHKKAMKMVISFLLLFILNFLSFVLTGWCFLTVNNLEANLVNTLTFNTFPSGHSFILILGNSKLRQAALGLLWHLNCHLKRVKPLAL</sequence>
<comment type="subcellular location">
    <subcellularLocation>
        <location evidence="1 12">Membrane</location>
        <topology evidence="1 12">Multi-pass membrane protein</topology>
    </subcellularLocation>
</comment>
<dbReference type="AlphaFoldDB" id="A0A6J2NAS1"/>
<comment type="similarity">
    <text evidence="2 11">Belongs to the G-protein coupled receptor T2R family.</text>
</comment>
<evidence type="ECO:0000256" key="4">
    <source>
        <dbReference type="ARBA" id="ARBA00022606"/>
    </source>
</evidence>
<feature type="transmembrane region" description="Helical" evidence="13">
    <location>
        <begin position="6"/>
        <end position="30"/>
    </location>
</feature>
<evidence type="ECO:0000256" key="1">
    <source>
        <dbReference type="ARBA" id="ARBA00004141"/>
    </source>
</evidence>
<name>A0A6J2NAS1_9CHIR</name>
<dbReference type="PANTHER" id="PTHR11394">
    <property type="entry name" value="TASTE RECEPTOR TYPE 2"/>
    <property type="match status" value="1"/>
</dbReference>
<evidence type="ECO:0000256" key="8">
    <source>
        <dbReference type="ARBA" id="ARBA00023136"/>
    </source>
</evidence>
<evidence type="ECO:0000256" key="9">
    <source>
        <dbReference type="ARBA" id="ARBA00023170"/>
    </source>
</evidence>
<dbReference type="FunFam" id="1.20.1070.10:FF:000042">
    <property type="entry name" value="Taste receptor type 2 member 7"/>
    <property type="match status" value="1"/>
</dbReference>
<dbReference type="InterPro" id="IPR007960">
    <property type="entry name" value="TAS2R"/>
</dbReference>
<dbReference type="InterPro" id="IPR017452">
    <property type="entry name" value="GPCR_Rhodpsn_7TM"/>
</dbReference>
<feature type="transmembrane region" description="Helical" evidence="13">
    <location>
        <begin position="129"/>
        <end position="145"/>
    </location>
</feature>
<feature type="domain" description="G-protein coupled receptors family 1 profile" evidence="14">
    <location>
        <begin position="23"/>
        <end position="248"/>
    </location>
</feature>
<organism evidence="15 16">
    <name type="scientific">Phyllostomus discolor</name>
    <name type="common">pale spear-nosed bat</name>
    <dbReference type="NCBI Taxonomy" id="89673"/>
    <lineage>
        <taxon>Eukaryota</taxon>
        <taxon>Metazoa</taxon>
        <taxon>Chordata</taxon>
        <taxon>Craniata</taxon>
        <taxon>Vertebrata</taxon>
        <taxon>Euteleostomi</taxon>
        <taxon>Mammalia</taxon>
        <taxon>Eutheria</taxon>
        <taxon>Laurasiatheria</taxon>
        <taxon>Chiroptera</taxon>
        <taxon>Yangochiroptera</taxon>
        <taxon>Phyllostomidae</taxon>
        <taxon>Phyllostominae</taxon>
        <taxon>Phyllostomus</taxon>
    </lineage>
</organism>
<dbReference type="GO" id="GO:0016020">
    <property type="term" value="C:membrane"/>
    <property type="evidence" value="ECO:0007669"/>
    <property type="project" value="UniProtKB-SubCell"/>
</dbReference>
<proteinExistence type="inferred from homology"/>
<evidence type="ECO:0000256" key="5">
    <source>
        <dbReference type="ARBA" id="ARBA00022692"/>
    </source>
</evidence>
<dbReference type="RefSeq" id="XP_028389006.1">
    <property type="nucleotide sequence ID" value="XM_028533205.2"/>
</dbReference>
<dbReference type="GO" id="GO:0033038">
    <property type="term" value="F:bitter taste receptor activity"/>
    <property type="evidence" value="ECO:0007669"/>
    <property type="project" value="InterPro"/>
</dbReference>